<evidence type="ECO:0000313" key="4">
    <source>
        <dbReference type="Proteomes" id="UP000178086"/>
    </source>
</evidence>
<dbReference type="PROSITE" id="PS51257">
    <property type="entry name" value="PROKAR_LIPOPROTEIN"/>
    <property type="match status" value="1"/>
</dbReference>
<dbReference type="AlphaFoldDB" id="A0A1F2UGY4"/>
<sequence>MMRSKRVCLVISLLLAAILLLSCSNRDAGVTTKEQNAAVPKELISKAHALVDVLAAEDYALAVKDFDDAMEKALPADKLGAVWKSTVEQAGPFQQRLGERTEQSQGYDIVNVECEFEKSDIDVRVVYDRDGKIAGLFFKPGRATAQERKARRELNMPVLLVYETGIKATELHALLAYWEVKSGRITIDKKRLSQDAVNADARFHKPGSTPSSKVGKYKPPLPASATLPETLLLEGTTGNLILLEGYDDTSLKGATGKLVVGIDKDSKMSWRRVDGACYSIMAAYSPDAIKVGDNIYIDDKSGGLTVKTIDLTREPLKLRDYEPANSLIADTKDVFDAQETSPLGFGKHKDVLLVIVGGNTKTWVWAVQNDTLIGTLAFDPGERRLVSLKDNIVLDQERFDETPNHIRLPRR</sequence>
<dbReference type="EMBL" id="MELI01000101">
    <property type="protein sequence ID" value="OFW32287.1"/>
    <property type="molecule type" value="Genomic_DNA"/>
</dbReference>
<dbReference type="Proteomes" id="UP000178086">
    <property type="component" value="Unassembled WGS sequence"/>
</dbReference>
<feature type="signal peptide" evidence="1">
    <location>
        <begin position="1"/>
        <end position="28"/>
    </location>
</feature>
<reference evidence="3 4" key="1">
    <citation type="journal article" date="2016" name="Nat. Commun.">
        <title>Thousands of microbial genomes shed light on interconnected biogeochemical processes in an aquifer system.</title>
        <authorList>
            <person name="Anantharaman K."/>
            <person name="Brown C.T."/>
            <person name="Hug L.A."/>
            <person name="Sharon I."/>
            <person name="Castelle C.J."/>
            <person name="Probst A.J."/>
            <person name="Thomas B.C."/>
            <person name="Singh A."/>
            <person name="Wilkins M.J."/>
            <person name="Karaoz U."/>
            <person name="Brodie E.L."/>
            <person name="Williams K.H."/>
            <person name="Hubbard S.S."/>
            <person name="Banfield J.F."/>
        </authorList>
    </citation>
    <scope>NUCLEOTIDE SEQUENCE [LARGE SCALE GENOMIC DNA]</scope>
</reference>
<dbReference type="Pfam" id="PF13026">
    <property type="entry name" value="DUF3887"/>
    <property type="match status" value="1"/>
</dbReference>
<gene>
    <name evidence="3" type="ORF">A2074_05220</name>
</gene>
<proteinExistence type="predicted"/>
<evidence type="ECO:0000313" key="3">
    <source>
        <dbReference type="EMBL" id="OFW32287.1"/>
    </source>
</evidence>
<comment type="caution">
    <text evidence="3">The sequence shown here is derived from an EMBL/GenBank/DDBJ whole genome shotgun (WGS) entry which is preliminary data.</text>
</comment>
<organism evidence="3 4">
    <name type="scientific">Candidatus Aquicultor primus</name>
    <dbReference type="NCBI Taxonomy" id="1797195"/>
    <lineage>
        <taxon>Bacteria</taxon>
        <taxon>Bacillati</taxon>
        <taxon>Actinomycetota</taxon>
        <taxon>Candidatus Aquicultoria</taxon>
        <taxon>Candidatus Aquicultorales</taxon>
        <taxon>Candidatus Aquicultoraceae</taxon>
        <taxon>Candidatus Aquicultor</taxon>
    </lineage>
</organism>
<evidence type="ECO:0000259" key="2">
    <source>
        <dbReference type="Pfam" id="PF13026"/>
    </source>
</evidence>
<accession>A0A1F2UGY4</accession>
<feature type="domain" description="DUF3887" evidence="2">
    <location>
        <begin position="47"/>
        <end position="136"/>
    </location>
</feature>
<keyword evidence="1" id="KW-0732">Signal</keyword>
<protein>
    <recommendedName>
        <fullName evidence="2">DUF3887 domain-containing protein</fullName>
    </recommendedName>
</protein>
<name>A0A1F2UGY4_9ACTN</name>
<dbReference type="Gene3D" id="3.10.450.590">
    <property type="match status" value="1"/>
</dbReference>
<feature type="chain" id="PRO_5009483076" description="DUF3887 domain-containing protein" evidence="1">
    <location>
        <begin position="29"/>
        <end position="411"/>
    </location>
</feature>
<dbReference type="InterPro" id="IPR024981">
    <property type="entry name" value="DUF3887"/>
</dbReference>
<evidence type="ECO:0000256" key="1">
    <source>
        <dbReference type="SAM" id="SignalP"/>
    </source>
</evidence>